<dbReference type="FunFam" id="3.90.79.10:FF:000112">
    <property type="entry name" value="NUDIX hydrolase dihydroneopterin triphosphate pyrophosphohydrolase/hydrolase"/>
    <property type="match status" value="1"/>
</dbReference>
<organism evidence="2">
    <name type="scientific">Trypanosoma vivax (strain Y486)</name>
    <dbReference type="NCBI Taxonomy" id="1055687"/>
    <lineage>
        <taxon>Eukaryota</taxon>
        <taxon>Discoba</taxon>
        <taxon>Euglenozoa</taxon>
        <taxon>Kinetoplastea</taxon>
        <taxon>Metakinetoplastina</taxon>
        <taxon>Trypanosomatida</taxon>
        <taxon>Trypanosomatidae</taxon>
        <taxon>Trypanosoma</taxon>
        <taxon>Duttonella</taxon>
    </lineage>
</organism>
<dbReference type="PROSITE" id="PS51462">
    <property type="entry name" value="NUDIX"/>
    <property type="match status" value="1"/>
</dbReference>
<gene>
    <name evidence="2" type="ORF">TVY486_0503740</name>
</gene>
<dbReference type="EMBL" id="HE573021">
    <property type="protein sequence ID" value="CCC48173.1"/>
    <property type="molecule type" value="Genomic_DNA"/>
</dbReference>
<dbReference type="GO" id="GO:0016787">
    <property type="term" value="F:hydrolase activity"/>
    <property type="evidence" value="ECO:0007669"/>
    <property type="project" value="UniProtKB-KW"/>
</dbReference>
<evidence type="ECO:0000259" key="1">
    <source>
        <dbReference type="PROSITE" id="PS51462"/>
    </source>
</evidence>
<dbReference type="PANTHER" id="PTHR23114">
    <property type="entry name" value="M7GPPPN-MRNA HYDROLASE"/>
    <property type="match status" value="1"/>
</dbReference>
<dbReference type="AlphaFoldDB" id="G0TW57"/>
<dbReference type="SUPFAM" id="SSF55811">
    <property type="entry name" value="Nudix"/>
    <property type="match status" value="1"/>
</dbReference>
<dbReference type="InterPro" id="IPR015797">
    <property type="entry name" value="NUDIX_hydrolase-like_dom_sf"/>
</dbReference>
<dbReference type="Pfam" id="PF00293">
    <property type="entry name" value="NUDIX"/>
    <property type="match status" value="1"/>
</dbReference>
<dbReference type="InterPro" id="IPR000086">
    <property type="entry name" value="NUDIX_hydrolase_dom"/>
</dbReference>
<keyword evidence="2" id="KW-0378">Hydrolase</keyword>
<dbReference type="Gene3D" id="3.90.79.10">
    <property type="entry name" value="Nucleoside Triphosphate Pyrophosphohydrolase"/>
    <property type="match status" value="1"/>
</dbReference>
<dbReference type="PANTHER" id="PTHR23114:SF17">
    <property type="entry name" value="M7GPPPN-MRNA HYDROLASE"/>
    <property type="match status" value="1"/>
</dbReference>
<reference evidence="2" key="1">
    <citation type="journal article" date="2012" name="Proc. Natl. Acad. Sci. U.S.A.">
        <title>Antigenic diversity is generated by distinct evolutionary mechanisms in African trypanosome species.</title>
        <authorList>
            <person name="Jackson A.P."/>
            <person name="Berry A."/>
            <person name="Aslett M."/>
            <person name="Allison H.C."/>
            <person name="Burton P."/>
            <person name="Vavrova-Anderson J."/>
            <person name="Brown R."/>
            <person name="Browne H."/>
            <person name="Corton N."/>
            <person name="Hauser H."/>
            <person name="Gamble J."/>
            <person name="Gilderthorp R."/>
            <person name="Marcello L."/>
            <person name="McQuillan J."/>
            <person name="Otto T.D."/>
            <person name="Quail M.A."/>
            <person name="Sanders M.J."/>
            <person name="van Tonder A."/>
            <person name="Ginger M.L."/>
            <person name="Field M.C."/>
            <person name="Barry J.D."/>
            <person name="Hertz-Fowler C."/>
            <person name="Berriman M."/>
        </authorList>
    </citation>
    <scope>NUCLEOTIDE SEQUENCE</scope>
    <source>
        <strain evidence="2">Y486</strain>
    </source>
</reference>
<dbReference type="GO" id="GO:0000290">
    <property type="term" value="P:deadenylation-dependent decapping of nuclear-transcribed mRNA"/>
    <property type="evidence" value="ECO:0007669"/>
    <property type="project" value="TreeGrafter"/>
</dbReference>
<proteinExistence type="predicted"/>
<feature type="domain" description="Nudix hydrolase" evidence="1">
    <location>
        <begin position="1"/>
        <end position="154"/>
    </location>
</feature>
<protein>
    <submittedName>
        <fullName evidence="2">Putative NUDIX hydrolase</fullName>
    </submittedName>
</protein>
<dbReference type="GO" id="GO:0005737">
    <property type="term" value="C:cytoplasm"/>
    <property type="evidence" value="ECO:0007669"/>
    <property type="project" value="TreeGrafter"/>
</dbReference>
<accession>G0TW57</accession>
<evidence type="ECO:0000313" key="2">
    <source>
        <dbReference type="EMBL" id="CCC48173.1"/>
    </source>
</evidence>
<dbReference type="VEuPathDB" id="TriTrypDB:TvY486_0503740"/>
<name>G0TW57_TRYVY</name>
<sequence length="175" mass="19961">MYRKNVCVIIFNEELKFMACQRVREEKLQFVQGGVESDDVDLLQAALREVEEEIGLCPNDLSFVGEIKPPSGDPREFRYTLRPNANLRRFGYVGQEQRLMLFYAPASCIEKVRLVPPPESGAQQEFSRVEWMAIENIIRFCPSEKQHIFAAVARLAPPMASAFLKNSTNPPHSTL</sequence>